<organism evidence="1 2">
    <name type="scientific">Lacimicrobium alkaliphilum</name>
    <dbReference type="NCBI Taxonomy" id="1526571"/>
    <lineage>
        <taxon>Bacteria</taxon>
        <taxon>Pseudomonadati</taxon>
        <taxon>Pseudomonadota</taxon>
        <taxon>Gammaproteobacteria</taxon>
        <taxon>Alteromonadales</taxon>
        <taxon>Alteromonadaceae</taxon>
        <taxon>Lacimicrobium</taxon>
    </lineage>
</organism>
<proteinExistence type="predicted"/>
<dbReference type="Proteomes" id="UP000614272">
    <property type="component" value="Unassembled WGS sequence"/>
</dbReference>
<sequence length="90" mass="9833">MVLKLSHQFAYRPLPEGAAVFNNLASTTQLIGKPFDTLLAILAESRESNRLVKKADILAALSVEQPQLDEFIEQAVELGIIEVSTITPAQ</sequence>
<evidence type="ECO:0000313" key="2">
    <source>
        <dbReference type="Proteomes" id="UP000614272"/>
    </source>
</evidence>
<accession>A0ABQ1RMP3</accession>
<dbReference type="EMBL" id="BMGJ01000016">
    <property type="protein sequence ID" value="GGD75072.1"/>
    <property type="molecule type" value="Genomic_DNA"/>
</dbReference>
<protein>
    <submittedName>
        <fullName evidence="1">Uncharacterized protein</fullName>
    </submittedName>
</protein>
<reference evidence="2" key="1">
    <citation type="journal article" date="2019" name="Int. J. Syst. Evol. Microbiol.">
        <title>The Global Catalogue of Microorganisms (GCM) 10K type strain sequencing project: providing services to taxonomists for standard genome sequencing and annotation.</title>
        <authorList>
            <consortium name="The Broad Institute Genomics Platform"/>
            <consortium name="The Broad Institute Genome Sequencing Center for Infectious Disease"/>
            <person name="Wu L."/>
            <person name="Ma J."/>
        </authorList>
    </citation>
    <scope>NUCLEOTIDE SEQUENCE [LARGE SCALE GENOMIC DNA]</scope>
    <source>
        <strain evidence="2">CGMCC 1.12923</strain>
    </source>
</reference>
<evidence type="ECO:0000313" key="1">
    <source>
        <dbReference type="EMBL" id="GGD75072.1"/>
    </source>
</evidence>
<gene>
    <name evidence="1" type="ORF">GCM10011357_32590</name>
</gene>
<name>A0ABQ1RMP3_9ALTE</name>
<keyword evidence="2" id="KW-1185">Reference proteome</keyword>
<comment type="caution">
    <text evidence="1">The sequence shown here is derived from an EMBL/GenBank/DDBJ whole genome shotgun (WGS) entry which is preliminary data.</text>
</comment>